<feature type="signal peptide" evidence="1">
    <location>
        <begin position="1"/>
        <end position="24"/>
    </location>
</feature>
<organism evidence="3 4">
    <name type="scientific">Deinococcus aerius</name>
    <dbReference type="NCBI Taxonomy" id="200253"/>
    <lineage>
        <taxon>Bacteria</taxon>
        <taxon>Thermotogati</taxon>
        <taxon>Deinococcota</taxon>
        <taxon>Deinococci</taxon>
        <taxon>Deinococcales</taxon>
        <taxon>Deinococcaceae</taxon>
        <taxon>Deinococcus</taxon>
    </lineage>
</organism>
<name>A0A2I9DTV2_9DEIO</name>
<dbReference type="AlphaFoldDB" id="A0A2I9DTV2"/>
<dbReference type="InterPro" id="IPR006311">
    <property type="entry name" value="TAT_signal"/>
</dbReference>
<evidence type="ECO:0000256" key="1">
    <source>
        <dbReference type="SAM" id="SignalP"/>
    </source>
</evidence>
<feature type="chain" id="PRO_5014334335" evidence="1">
    <location>
        <begin position="25"/>
        <end position="175"/>
    </location>
</feature>
<dbReference type="InterPro" id="IPR058897">
    <property type="entry name" value="PAPPA_SD_C"/>
</dbReference>
<keyword evidence="1" id="KW-0732">Signal</keyword>
<dbReference type="Pfam" id="PF25900">
    <property type="entry name" value="PAPPA"/>
    <property type="match status" value="1"/>
</dbReference>
<proteinExistence type="predicted"/>
<sequence length="175" mass="18883">MNRASRRGLLLLGLAALTALPASAQGDLLKQWASAVVTRSSEYGSSSWSAKQALGEPNTMTYGDRDTAWAPASRNGLEQSITVAFAKPVYATAVLVRQTFGNGFVRRIFAIDPGGTPHLVWSGKDTTQPGYTVNFIATFPKTSYLVRAVKVVIDPNHDPDAYEEIDAIALHGYPQ</sequence>
<accession>A0A2I9DTV2</accession>
<dbReference type="RefSeq" id="WP_103129497.1">
    <property type="nucleotide sequence ID" value="NZ_BFAG01000007.1"/>
</dbReference>
<feature type="domain" description="Pappalysin-1 SD scarf" evidence="2">
    <location>
        <begin position="24"/>
        <end position="174"/>
    </location>
</feature>
<dbReference type="Proteomes" id="UP000236569">
    <property type="component" value="Unassembled WGS sequence"/>
</dbReference>
<protein>
    <submittedName>
        <fullName evidence="3">PEP-CTERM sorting domain-containing protein</fullName>
    </submittedName>
</protein>
<reference evidence="4" key="1">
    <citation type="submission" date="2018-01" db="EMBL/GenBank/DDBJ databases">
        <title>Draft Genome Sequence of the Radioresistant Bacterium Deinococcus aerius TR0125, Isolated from the Higher Atmosphere above Japan.</title>
        <authorList>
            <person name="Satoh K."/>
            <person name="Arai H."/>
            <person name="Sanzen T."/>
            <person name="Kawaguchi Y."/>
            <person name="Hayashi H."/>
            <person name="Yokobori S."/>
            <person name="Yamagishi A."/>
            <person name="Oono Y."/>
            <person name="Narumi I."/>
        </authorList>
    </citation>
    <scope>NUCLEOTIDE SEQUENCE [LARGE SCALE GENOMIC DNA]</scope>
    <source>
        <strain evidence="4">TR0125</strain>
    </source>
</reference>
<keyword evidence="4" id="KW-1185">Reference proteome</keyword>
<evidence type="ECO:0000313" key="3">
    <source>
        <dbReference type="EMBL" id="GBF06097.1"/>
    </source>
</evidence>
<dbReference type="EMBL" id="BFAG01000007">
    <property type="protein sequence ID" value="GBF06097.1"/>
    <property type="molecule type" value="Genomic_DNA"/>
</dbReference>
<dbReference type="SUPFAM" id="SSF49785">
    <property type="entry name" value="Galactose-binding domain-like"/>
    <property type="match status" value="1"/>
</dbReference>
<evidence type="ECO:0000259" key="2">
    <source>
        <dbReference type="Pfam" id="PF25900"/>
    </source>
</evidence>
<dbReference type="OrthoDB" id="9182745at2"/>
<dbReference type="PROSITE" id="PS51318">
    <property type="entry name" value="TAT"/>
    <property type="match status" value="1"/>
</dbReference>
<evidence type="ECO:0000313" key="4">
    <source>
        <dbReference type="Proteomes" id="UP000236569"/>
    </source>
</evidence>
<comment type="caution">
    <text evidence="3">The sequence shown here is derived from an EMBL/GenBank/DDBJ whole genome shotgun (WGS) entry which is preliminary data.</text>
</comment>
<gene>
    <name evidence="3" type="ORF">DAERI_070095</name>
</gene>
<dbReference type="InterPro" id="IPR008979">
    <property type="entry name" value="Galactose-bd-like_sf"/>
</dbReference>